<dbReference type="PROSITE" id="PS51939">
    <property type="entry name" value="XRRM"/>
    <property type="match status" value="1"/>
</dbReference>
<keyword evidence="9" id="KW-1185">Reference proteome</keyword>
<feature type="region of interest" description="Disordered" evidence="5">
    <location>
        <begin position="478"/>
        <end position="512"/>
    </location>
</feature>
<dbReference type="InterPro" id="IPR002344">
    <property type="entry name" value="Lupus_La"/>
</dbReference>
<dbReference type="PROSITE" id="PS50961">
    <property type="entry name" value="HTH_LA"/>
    <property type="match status" value="1"/>
</dbReference>
<sequence length="512" mass="55822">MSNLIAKQVEFYFSDSNFRRDKFLQAETAKHAERFIPFSVLFTFKKLQALTTDAAELATAIEASTVVELNAERNALRRVVAELPVDTSAERTVVFVGLGTLPPTHEEIAAAFPADVVTFSRVCKMAGRFFGCVHVEFKDDETTNAILSGPAIVIKGLTTQKMRLSEFLKLPMDDRRDFEKGIVAMIQSTNVPDGVSFHDLMAAIEGLWADDRHKKPLVTLLEAKNELQLLYSQPALATEAVEYLAAHPVVVKDVTLEFKHVTDAEAVAGRARKESKKRNRDEVDGPRQYVCISNIGKGVKFGDIKDMLVAAVGEGNRPPYVEYANGSTIAKINFTDMTSSNRILAQLQALENPVLGGKTPVFALVNVGEEPPVEVDYEKGLIVKLTGVPPTVSRDIIKATLNDQMDAAGVVAYIQFQLGQTEALLRVDTPVAAAKVVSLVSHGVVVGENEEKLGGAVILEGDEEHAFWLEAETARRARLSQSDSNKFQRSDGGRGGRGGRGGGRGRGRGSRR</sequence>
<dbReference type="InterPro" id="IPR006630">
    <property type="entry name" value="La_HTH"/>
</dbReference>
<dbReference type="GO" id="GO:0005634">
    <property type="term" value="C:nucleus"/>
    <property type="evidence" value="ECO:0007669"/>
    <property type="project" value="UniProtKB-SubCell"/>
</dbReference>
<organism evidence="8 9">
    <name type="scientific">Saprolegnia diclina (strain VS20)</name>
    <dbReference type="NCBI Taxonomy" id="1156394"/>
    <lineage>
        <taxon>Eukaryota</taxon>
        <taxon>Sar</taxon>
        <taxon>Stramenopiles</taxon>
        <taxon>Oomycota</taxon>
        <taxon>Saprolegniomycetes</taxon>
        <taxon>Saprolegniales</taxon>
        <taxon>Saprolegniaceae</taxon>
        <taxon>Saprolegnia</taxon>
    </lineage>
</organism>
<evidence type="ECO:0000313" key="8">
    <source>
        <dbReference type="EMBL" id="EQC38859.1"/>
    </source>
</evidence>
<evidence type="ECO:0000259" key="6">
    <source>
        <dbReference type="PROSITE" id="PS50961"/>
    </source>
</evidence>
<feature type="domain" description="XRRM" evidence="7">
    <location>
        <begin position="376"/>
        <end position="508"/>
    </location>
</feature>
<dbReference type="GO" id="GO:0003723">
    <property type="term" value="F:RNA binding"/>
    <property type="evidence" value="ECO:0007669"/>
    <property type="project" value="UniProtKB-UniRule"/>
</dbReference>
<dbReference type="Proteomes" id="UP000030762">
    <property type="component" value="Unassembled WGS sequence"/>
</dbReference>
<dbReference type="VEuPathDB" id="FungiDB:SDRG_03817"/>
<gene>
    <name evidence="8" type="ORF">SDRG_03817</name>
</gene>
<proteinExistence type="predicted"/>
<dbReference type="PRINTS" id="PR00302">
    <property type="entry name" value="LUPUSLA"/>
</dbReference>
<dbReference type="OrthoDB" id="439993at2759"/>
<dbReference type="InterPro" id="IPR036390">
    <property type="entry name" value="WH_DNA-bd_sf"/>
</dbReference>
<dbReference type="EMBL" id="JH767140">
    <property type="protein sequence ID" value="EQC38859.1"/>
    <property type="molecule type" value="Genomic_DNA"/>
</dbReference>
<dbReference type="CDD" id="cd07323">
    <property type="entry name" value="LAM"/>
    <property type="match status" value="1"/>
</dbReference>
<evidence type="ECO:0000256" key="4">
    <source>
        <dbReference type="PROSITE-ProRule" id="PRU00332"/>
    </source>
</evidence>
<keyword evidence="3" id="KW-0539">Nucleus</keyword>
<dbReference type="SUPFAM" id="SSF46785">
    <property type="entry name" value="Winged helix' DNA-binding domain"/>
    <property type="match status" value="1"/>
</dbReference>
<comment type="subcellular location">
    <subcellularLocation>
        <location evidence="1">Nucleus</location>
    </subcellularLocation>
</comment>
<dbReference type="InterPro" id="IPR045180">
    <property type="entry name" value="La_dom_prot"/>
</dbReference>
<dbReference type="Gene3D" id="3.30.70.330">
    <property type="match status" value="1"/>
</dbReference>
<evidence type="ECO:0000256" key="5">
    <source>
        <dbReference type="SAM" id="MobiDB-lite"/>
    </source>
</evidence>
<evidence type="ECO:0000256" key="2">
    <source>
        <dbReference type="ARBA" id="ARBA00022884"/>
    </source>
</evidence>
<dbReference type="PANTHER" id="PTHR22792">
    <property type="entry name" value="LUPUS LA PROTEIN-RELATED"/>
    <property type="match status" value="1"/>
</dbReference>
<dbReference type="InParanoid" id="T0QLA2"/>
<name>T0QLA2_SAPDV</name>
<dbReference type="Pfam" id="PF05383">
    <property type="entry name" value="La"/>
    <property type="match status" value="1"/>
</dbReference>
<dbReference type="GeneID" id="19944544"/>
<accession>T0QLA2</accession>
<protein>
    <submittedName>
        <fullName evidence="8">Uncharacterized protein</fullName>
    </submittedName>
</protein>
<keyword evidence="2 4" id="KW-0694">RNA-binding</keyword>
<dbReference type="RefSeq" id="XP_008607683.1">
    <property type="nucleotide sequence ID" value="XM_008609461.1"/>
</dbReference>
<dbReference type="GO" id="GO:1990904">
    <property type="term" value="C:ribonucleoprotein complex"/>
    <property type="evidence" value="ECO:0007669"/>
    <property type="project" value="UniProtKB-UniRule"/>
</dbReference>
<dbReference type="InterPro" id="IPR036388">
    <property type="entry name" value="WH-like_DNA-bd_sf"/>
</dbReference>
<dbReference type="SMART" id="SM00715">
    <property type="entry name" value="LA"/>
    <property type="match status" value="1"/>
</dbReference>
<dbReference type="AlphaFoldDB" id="T0QLA2"/>
<dbReference type="Pfam" id="PF08777">
    <property type="entry name" value="RRM_3"/>
    <property type="match status" value="1"/>
</dbReference>
<dbReference type="InterPro" id="IPR014886">
    <property type="entry name" value="La_xRRM"/>
</dbReference>
<evidence type="ECO:0000256" key="1">
    <source>
        <dbReference type="ARBA" id="ARBA00004123"/>
    </source>
</evidence>
<dbReference type="GO" id="GO:0006396">
    <property type="term" value="P:RNA processing"/>
    <property type="evidence" value="ECO:0007669"/>
    <property type="project" value="InterPro"/>
</dbReference>
<dbReference type="Gene3D" id="1.10.10.10">
    <property type="entry name" value="Winged helix-like DNA-binding domain superfamily/Winged helix DNA-binding domain"/>
    <property type="match status" value="1"/>
</dbReference>
<reference evidence="8 9" key="1">
    <citation type="submission" date="2012-04" db="EMBL/GenBank/DDBJ databases">
        <title>The Genome Sequence of Saprolegnia declina VS20.</title>
        <authorList>
            <consortium name="The Broad Institute Genome Sequencing Platform"/>
            <person name="Russ C."/>
            <person name="Nusbaum C."/>
            <person name="Tyler B."/>
            <person name="van West P."/>
            <person name="Dieguez-Uribeondo J."/>
            <person name="de Bruijn I."/>
            <person name="Tripathy S."/>
            <person name="Jiang R."/>
            <person name="Young S.K."/>
            <person name="Zeng Q."/>
            <person name="Gargeya S."/>
            <person name="Fitzgerald M."/>
            <person name="Haas B."/>
            <person name="Abouelleil A."/>
            <person name="Alvarado L."/>
            <person name="Arachchi H.M."/>
            <person name="Berlin A."/>
            <person name="Chapman S.B."/>
            <person name="Goldberg J."/>
            <person name="Griggs A."/>
            <person name="Gujja S."/>
            <person name="Hansen M."/>
            <person name="Howarth C."/>
            <person name="Imamovic A."/>
            <person name="Larimer J."/>
            <person name="McCowen C."/>
            <person name="Montmayeur A."/>
            <person name="Murphy C."/>
            <person name="Neiman D."/>
            <person name="Pearson M."/>
            <person name="Priest M."/>
            <person name="Roberts A."/>
            <person name="Saif S."/>
            <person name="Shea T."/>
            <person name="Sisk P."/>
            <person name="Sykes S."/>
            <person name="Wortman J."/>
            <person name="Nusbaum C."/>
            <person name="Birren B."/>
        </authorList>
    </citation>
    <scope>NUCLEOTIDE SEQUENCE [LARGE SCALE GENOMIC DNA]</scope>
    <source>
        <strain evidence="8 9">VS20</strain>
    </source>
</reference>
<evidence type="ECO:0000259" key="7">
    <source>
        <dbReference type="PROSITE" id="PS51939"/>
    </source>
</evidence>
<dbReference type="OMA" id="VAFIKYQ"/>
<evidence type="ECO:0000313" key="9">
    <source>
        <dbReference type="Proteomes" id="UP000030762"/>
    </source>
</evidence>
<dbReference type="InterPro" id="IPR012677">
    <property type="entry name" value="Nucleotide-bd_a/b_plait_sf"/>
</dbReference>
<dbReference type="GO" id="GO:0005737">
    <property type="term" value="C:cytoplasm"/>
    <property type="evidence" value="ECO:0007669"/>
    <property type="project" value="UniProtKB-ARBA"/>
</dbReference>
<feature type="domain" description="HTH La-type RNA-binding" evidence="6">
    <location>
        <begin position="1"/>
        <end position="87"/>
    </location>
</feature>
<dbReference type="PANTHER" id="PTHR22792:SF132">
    <property type="entry name" value="LA-RELATED PROTEIN 1"/>
    <property type="match status" value="1"/>
</dbReference>
<evidence type="ECO:0000256" key="3">
    <source>
        <dbReference type="ARBA" id="ARBA00023242"/>
    </source>
</evidence>
<feature type="compositionally biased region" description="Basic residues" evidence="5">
    <location>
        <begin position="503"/>
        <end position="512"/>
    </location>
</feature>
<dbReference type="eggNOG" id="KOG4213">
    <property type="taxonomic scope" value="Eukaryota"/>
</dbReference>